<gene>
    <name evidence="1" type="ORF">DICPUDRAFT_81988</name>
</gene>
<dbReference type="AlphaFoldDB" id="F0ZV67"/>
<reference evidence="2" key="1">
    <citation type="journal article" date="2011" name="Genome Biol.">
        <title>Comparative genomics of the social amoebae Dictyostelium discoideum and Dictyostelium purpureum.</title>
        <authorList>
            <consortium name="US DOE Joint Genome Institute (JGI-PGF)"/>
            <person name="Sucgang R."/>
            <person name="Kuo A."/>
            <person name="Tian X."/>
            <person name="Salerno W."/>
            <person name="Parikh A."/>
            <person name="Feasley C.L."/>
            <person name="Dalin E."/>
            <person name="Tu H."/>
            <person name="Huang E."/>
            <person name="Barry K."/>
            <person name="Lindquist E."/>
            <person name="Shapiro H."/>
            <person name="Bruce D."/>
            <person name="Schmutz J."/>
            <person name="Salamov A."/>
            <person name="Fey P."/>
            <person name="Gaudet P."/>
            <person name="Anjard C."/>
            <person name="Babu M.M."/>
            <person name="Basu S."/>
            <person name="Bushmanova Y."/>
            <person name="van der Wel H."/>
            <person name="Katoh-Kurasawa M."/>
            <person name="Dinh C."/>
            <person name="Coutinho P.M."/>
            <person name="Saito T."/>
            <person name="Elias M."/>
            <person name="Schaap P."/>
            <person name="Kay R.R."/>
            <person name="Henrissat B."/>
            <person name="Eichinger L."/>
            <person name="Rivero F."/>
            <person name="Putnam N.H."/>
            <person name="West C.M."/>
            <person name="Loomis W.F."/>
            <person name="Chisholm R.L."/>
            <person name="Shaulsky G."/>
            <person name="Strassmann J.E."/>
            <person name="Queller D.C."/>
            <person name="Kuspa A."/>
            <person name="Grigoriev I.V."/>
        </authorList>
    </citation>
    <scope>NUCLEOTIDE SEQUENCE [LARGE SCALE GENOMIC DNA]</scope>
    <source>
        <strain evidence="2">QSDP1</strain>
    </source>
</reference>
<dbReference type="Proteomes" id="UP000001064">
    <property type="component" value="Unassembled WGS sequence"/>
</dbReference>
<sequence>MYSVVYVSYNTNKGYCLNHYDIDTQAIKTLSNVAYTYHGNDYYYQPSISSSPSNQANYITLVGKGNMGWLEFLTLDFEKGSYNETRANVEQNYINTFYSSGFDYYSNSLYLSYISSSLCVRYDVLDVKTSEWVNITSKYCDSSVLSNNDKAFPIMYNSIKYLITSSSSTNQTVMKRIDIVNGIPTGTDLFSFINVGTPGSKTPIFFAYLQNGYITIATYTNFGKIQVNTICLTDFSTSSFLVPATSRVYSILTIT</sequence>
<dbReference type="InParanoid" id="F0ZV67"/>
<keyword evidence="2" id="KW-1185">Reference proteome</keyword>
<name>F0ZV67_DICPU</name>
<evidence type="ECO:0000313" key="1">
    <source>
        <dbReference type="EMBL" id="EGC32174.1"/>
    </source>
</evidence>
<proteinExistence type="predicted"/>
<evidence type="ECO:0000313" key="2">
    <source>
        <dbReference type="Proteomes" id="UP000001064"/>
    </source>
</evidence>
<dbReference type="GeneID" id="10507492"/>
<organism evidence="1 2">
    <name type="scientific">Dictyostelium purpureum</name>
    <name type="common">Slime mold</name>
    <dbReference type="NCBI Taxonomy" id="5786"/>
    <lineage>
        <taxon>Eukaryota</taxon>
        <taxon>Amoebozoa</taxon>
        <taxon>Evosea</taxon>
        <taxon>Eumycetozoa</taxon>
        <taxon>Dictyostelia</taxon>
        <taxon>Dictyosteliales</taxon>
        <taxon>Dictyosteliaceae</taxon>
        <taxon>Dictyostelium</taxon>
    </lineage>
</organism>
<dbReference type="RefSeq" id="XP_003291312.1">
    <property type="nucleotide sequence ID" value="XM_003291264.1"/>
</dbReference>
<dbReference type="EMBL" id="GL871208">
    <property type="protein sequence ID" value="EGC32174.1"/>
    <property type="molecule type" value="Genomic_DNA"/>
</dbReference>
<dbReference type="VEuPathDB" id="AmoebaDB:DICPUDRAFT_81988"/>
<accession>F0ZV67</accession>
<protein>
    <submittedName>
        <fullName evidence="1">Uncharacterized protein</fullName>
    </submittedName>
</protein>
<dbReference type="KEGG" id="dpp:DICPUDRAFT_81988"/>